<dbReference type="Proteomes" id="UP001324533">
    <property type="component" value="Chromosome"/>
</dbReference>
<evidence type="ECO:0000313" key="2">
    <source>
        <dbReference type="EMBL" id="WQB69021.1"/>
    </source>
</evidence>
<reference evidence="2 3" key="1">
    <citation type="submission" date="2023-06" db="EMBL/GenBank/DDBJ databases">
        <title>Rock-solubilizing bacteria, Microbacterium invictum, promotes re-establishment of vegetation in rocky wasteland by accelerating rock bio-weathering and reshaping soil bacterial community.</title>
        <authorList>
            <person name="Liu C."/>
        </authorList>
    </citation>
    <scope>NUCLEOTIDE SEQUENCE [LARGE SCALE GENOMIC DNA]</scope>
    <source>
        <strain evidence="2 3">X-18</strain>
    </source>
</reference>
<dbReference type="RefSeq" id="WP_322409147.1">
    <property type="nucleotide sequence ID" value="NZ_CP139779.1"/>
</dbReference>
<organism evidence="2 3">
    <name type="scientific">Microbacterium invictum</name>
    <dbReference type="NCBI Taxonomy" id="515415"/>
    <lineage>
        <taxon>Bacteria</taxon>
        <taxon>Bacillati</taxon>
        <taxon>Actinomycetota</taxon>
        <taxon>Actinomycetes</taxon>
        <taxon>Micrococcales</taxon>
        <taxon>Microbacteriaceae</taxon>
        <taxon>Microbacterium</taxon>
    </lineage>
</organism>
<gene>
    <name evidence="2" type="ORF">T9R20_09885</name>
</gene>
<feature type="region of interest" description="Disordered" evidence="1">
    <location>
        <begin position="223"/>
        <end position="264"/>
    </location>
</feature>
<accession>A0ABZ0V6V7</accession>
<keyword evidence="3" id="KW-1185">Reference proteome</keyword>
<feature type="compositionally biased region" description="Basic and acidic residues" evidence="1">
    <location>
        <begin position="250"/>
        <end position="264"/>
    </location>
</feature>
<evidence type="ECO:0000313" key="3">
    <source>
        <dbReference type="Proteomes" id="UP001324533"/>
    </source>
</evidence>
<feature type="compositionally biased region" description="Basic and acidic residues" evidence="1">
    <location>
        <begin position="223"/>
        <end position="242"/>
    </location>
</feature>
<evidence type="ECO:0000256" key="1">
    <source>
        <dbReference type="SAM" id="MobiDB-lite"/>
    </source>
</evidence>
<dbReference type="EMBL" id="CP139779">
    <property type="protein sequence ID" value="WQB69021.1"/>
    <property type="molecule type" value="Genomic_DNA"/>
</dbReference>
<name>A0ABZ0V6V7_9MICO</name>
<protein>
    <submittedName>
        <fullName evidence="2">Uncharacterized protein</fullName>
    </submittedName>
</protein>
<proteinExistence type="predicted"/>
<sequence length="264" mass="29017">MADDGEQWTYSVRAWRPHRVGLVKLGRFAVPREVEVHVTGDATLPVGRRWPQARFRFEVIDGAAVCTEVNISSKPGDRAIRTTDLTVFNLDALAEEAFTRFAETEIAPETYSRKPGGDAAAMPEVHRGVYRGFADSDAELREVARVYLSPGARPKPTDSVMKLLGYGSRATASRKVKEARARGLIPSPGAGAAELDAAYASLMVDLGARQAEIEDVAARREARSWARTHPEAAMQEKADAWQRRQVARAAAEERSQREGDQEDG</sequence>